<keyword evidence="2" id="KW-0732">Signal</keyword>
<dbReference type="STRING" id="264201.pc1546"/>
<dbReference type="Gene3D" id="1.25.40.10">
    <property type="entry name" value="Tetratricopeptide repeat domain"/>
    <property type="match status" value="4"/>
</dbReference>
<evidence type="ECO:0000313" key="4">
    <source>
        <dbReference type="Proteomes" id="UP000000529"/>
    </source>
</evidence>
<dbReference type="EMBL" id="BX908798">
    <property type="protein sequence ID" value="CAF24270.1"/>
    <property type="molecule type" value="Genomic_DNA"/>
</dbReference>
<dbReference type="SMART" id="SM00028">
    <property type="entry name" value="TPR"/>
    <property type="match status" value="6"/>
</dbReference>
<evidence type="ECO:0000256" key="1">
    <source>
        <dbReference type="SAM" id="MobiDB-lite"/>
    </source>
</evidence>
<feature type="region of interest" description="Disordered" evidence="1">
    <location>
        <begin position="876"/>
        <end position="896"/>
    </location>
</feature>
<dbReference type="Pfam" id="PF13181">
    <property type="entry name" value="TPR_8"/>
    <property type="match status" value="1"/>
</dbReference>
<proteinExistence type="predicted"/>
<dbReference type="HOGENOM" id="CLU_312346_0_0_0"/>
<dbReference type="eggNOG" id="COG1729">
    <property type="taxonomic scope" value="Bacteria"/>
</dbReference>
<name>Q6MAX9_PARUW</name>
<dbReference type="eggNOG" id="COG3071">
    <property type="taxonomic scope" value="Bacteria"/>
</dbReference>
<organism evidence="3 4">
    <name type="scientific">Protochlamydia amoebophila (strain UWE25)</name>
    <dbReference type="NCBI Taxonomy" id="264201"/>
    <lineage>
        <taxon>Bacteria</taxon>
        <taxon>Pseudomonadati</taxon>
        <taxon>Chlamydiota</taxon>
        <taxon>Chlamydiia</taxon>
        <taxon>Parachlamydiales</taxon>
        <taxon>Parachlamydiaceae</taxon>
        <taxon>Candidatus Protochlamydia</taxon>
    </lineage>
</organism>
<evidence type="ECO:0000256" key="2">
    <source>
        <dbReference type="SAM" id="SignalP"/>
    </source>
</evidence>
<dbReference type="KEGG" id="pcu:PC_RS07405"/>
<dbReference type="AlphaFoldDB" id="Q6MAX9"/>
<dbReference type="eggNOG" id="COG0457">
    <property type="taxonomic scope" value="Bacteria"/>
</dbReference>
<dbReference type="RefSeq" id="WP_011176092.1">
    <property type="nucleotide sequence ID" value="NC_005861.2"/>
</dbReference>
<protein>
    <submittedName>
        <fullName evidence="3">Uncharacterized protein</fullName>
    </submittedName>
</protein>
<dbReference type="OrthoDB" id="20627at2"/>
<evidence type="ECO:0000313" key="3">
    <source>
        <dbReference type="EMBL" id="CAF24270.1"/>
    </source>
</evidence>
<sequence>MKKCLFFFFYIISCRTFLSAELADLNSSKKFLHAERLKAEGHYEDALHYYFFMDEHFETTPELCQSMHLSQAHCLLELHQPELAIDLLTQDSNPHSPYQNYLIGLAYRQQKNYQLALNILNTIDSNRDTALGDKINFEKGINYFYLGKSKDSAFFLKKIEWSPFEPTMYYLSKLYLIRMALLNKETSSAKASLLHLHDKLPDTHPLHFEKNYLEGMMYFQDGKYQEAITYLQKVNFTSNSYQKKVQAHLVKCFFKLAEKATDQAEVVDFLTQAEAILKNTSDEIKNLLLCDFYLLKAARLSDPNAYQQAKEILKNLATFNTEEGQRQAKLKLANAAPCRVERIEQYNKLIQDAQSDLILQADAWYLKGLNELEEGQIQCLSISSLPLSNIYFEEAALSFKHAHQLYLNIQPQSAGDALKNQILANFYQSDDSKKKQAFKLLTALTKNGSDSGQLLILAGLIVTSIKNPDSEDLLNAKTLLKTSPNFDQKTNEKILKLQGILLTKENDWKAAYNHFSDFFKYYPHSIEIGEILFWMADCCSHLNNEQVRQEHLRTLYLNYPQSPFAAPAYFNLFSYREYMQGQRQSIKHLEAMPELFSESPYVISAYYLIGLDHLKNHMTYNGKTHRRKDEIAAIAAFQAAESKFDELFEKKKLTPIDTIYYIHIKYQAMLERASANLAIADQSTSTKKMIYLEYTEDVFKELIQVFHDPNPLIQTTLLKDQSYPKILQEAEFGLAQTYTRRNKIDEAYQLFDQLTQKAQQNITENNYLLAKAYYEKGVLSQKKYNYSQALNDFLQAEEVNHAFNFLSPDEKLDLWIQQSQCYKELGQLEEAMLLLSKVINDEAISSLRVKAMYLRADIYTQQGRPELALKQLDATSKKGGEWSKKAKEKMEKDYAY</sequence>
<accession>Q6MAX9</accession>
<dbReference type="SUPFAM" id="SSF48452">
    <property type="entry name" value="TPR-like"/>
    <property type="match status" value="2"/>
</dbReference>
<reference evidence="3 4" key="1">
    <citation type="journal article" date="2004" name="Science">
        <title>Illuminating the evolutionary history of chlamydiae.</title>
        <authorList>
            <person name="Horn M."/>
            <person name="Collingro A."/>
            <person name="Schmitz-Esser S."/>
            <person name="Beier C.L."/>
            <person name="Purkhold U."/>
            <person name="Fartmann B."/>
            <person name="Brandt P."/>
            <person name="Nyakatura G.J."/>
            <person name="Droege M."/>
            <person name="Frishman D."/>
            <person name="Rattei T."/>
            <person name="Mewes H."/>
            <person name="Wagner M."/>
        </authorList>
    </citation>
    <scope>NUCLEOTIDE SEQUENCE [LARGE SCALE GENOMIC DNA]</scope>
    <source>
        <strain evidence="3 4">UWE25</strain>
    </source>
</reference>
<feature type="signal peptide" evidence="2">
    <location>
        <begin position="1"/>
        <end position="19"/>
    </location>
</feature>
<gene>
    <name evidence="3" type="ORF">PC_RS07405</name>
</gene>
<dbReference type="Proteomes" id="UP000000529">
    <property type="component" value="Chromosome"/>
</dbReference>
<feature type="chain" id="PRO_5004276509" evidence="2">
    <location>
        <begin position="20"/>
        <end position="896"/>
    </location>
</feature>
<keyword evidence="4" id="KW-1185">Reference proteome</keyword>
<dbReference type="InterPro" id="IPR011990">
    <property type="entry name" value="TPR-like_helical_dom_sf"/>
</dbReference>
<dbReference type="InterPro" id="IPR019734">
    <property type="entry name" value="TPR_rpt"/>
</dbReference>